<dbReference type="GO" id="GO:0005634">
    <property type="term" value="C:nucleus"/>
    <property type="evidence" value="ECO:0007669"/>
    <property type="project" value="UniProtKB-SubCell"/>
</dbReference>
<comment type="subcellular location">
    <subcellularLocation>
        <location evidence="1">Nucleus</location>
    </subcellularLocation>
</comment>
<protein>
    <submittedName>
        <fullName evidence="9">Mortality factor 4-like protein 1</fullName>
    </submittedName>
</protein>
<feature type="region of interest" description="Disordered" evidence="6">
    <location>
        <begin position="77"/>
        <end position="208"/>
    </location>
</feature>
<feature type="compositionally biased region" description="Basic and acidic residues" evidence="6">
    <location>
        <begin position="166"/>
        <end position="194"/>
    </location>
</feature>
<reference evidence="9" key="1">
    <citation type="submission" date="2021-05" db="EMBL/GenBank/DDBJ databases">
        <authorList>
            <person name="Alioto T."/>
            <person name="Alioto T."/>
            <person name="Gomez Garrido J."/>
        </authorList>
    </citation>
    <scope>NUCLEOTIDE SEQUENCE</scope>
</reference>
<evidence type="ECO:0000259" key="8">
    <source>
        <dbReference type="Pfam" id="PF22732"/>
    </source>
</evidence>
<dbReference type="EMBL" id="HBUF01050526">
    <property type="protein sequence ID" value="CAG6621586.1"/>
    <property type="molecule type" value="Transcribed_RNA"/>
</dbReference>
<dbReference type="GO" id="GO:0035267">
    <property type="term" value="C:NuA4 histone acetyltransferase complex"/>
    <property type="evidence" value="ECO:0007669"/>
    <property type="project" value="TreeGrafter"/>
</dbReference>
<feature type="domain" description="MRG" evidence="7">
    <location>
        <begin position="206"/>
        <end position="365"/>
    </location>
</feature>
<evidence type="ECO:0000259" key="7">
    <source>
        <dbReference type="Pfam" id="PF05712"/>
    </source>
</evidence>
<dbReference type="PANTHER" id="PTHR10880:SF15">
    <property type="entry name" value="MSL COMPLEX SUBUNIT 3"/>
    <property type="match status" value="1"/>
</dbReference>
<dbReference type="InterPro" id="IPR008676">
    <property type="entry name" value="MRG"/>
</dbReference>
<evidence type="ECO:0000256" key="5">
    <source>
        <dbReference type="ARBA" id="ARBA00023242"/>
    </source>
</evidence>
<proteinExistence type="predicted"/>
<keyword evidence="2" id="KW-0156">Chromatin regulator</keyword>
<dbReference type="Gene3D" id="1.10.274.30">
    <property type="entry name" value="MRG domain"/>
    <property type="match status" value="1"/>
</dbReference>
<dbReference type="EMBL" id="HBUF01564447">
    <property type="protein sequence ID" value="CAG6763832.1"/>
    <property type="molecule type" value="Transcribed_RNA"/>
</dbReference>
<keyword evidence="5" id="KW-0539">Nucleus</keyword>
<evidence type="ECO:0000256" key="2">
    <source>
        <dbReference type="ARBA" id="ARBA00022853"/>
    </source>
</evidence>
<evidence type="ECO:0000256" key="6">
    <source>
        <dbReference type="SAM" id="MobiDB-lite"/>
    </source>
</evidence>
<dbReference type="PIRSF" id="PIRSF038133">
    <property type="entry name" value="HAT_Nua4_EAF3/MRG15"/>
    <property type="match status" value="1"/>
</dbReference>
<dbReference type="GO" id="GO:0006355">
    <property type="term" value="P:regulation of DNA-templated transcription"/>
    <property type="evidence" value="ECO:0007669"/>
    <property type="project" value="InterPro"/>
</dbReference>
<sequence>MNRSRQNSDSKNSTSSDSKINEGEKVLCYHGSLIYEAKCLKIRESEDSPDKMEYFIHYAGWSKKWEEWVGESRILKYTEENVRKQKSLKEQEGKGSKKPVGTPGRKSSTTEKDKDSGSSRPCSPAVSVKSNKSNQDTPSSKDDADPPPTTAEPVIKKRKTNSSSLGKEKDKENSKTKEKETKEVKENVKPEQEPKPTPTPTPRPEPKYKLRVDLPEVLARALNNDTHFILDQQFLTTVPATLNCKQVFDEYLASKENEIEIQYSGLTEFIKGLQAYIDEMLGVQLLYRFEKLQYKTIKESHPTTPVHTLYCPILILRLICNLEKALTPQMSLTPKGLKLIDTHLKDFLQYLVDNYDKYFNRNFYDAATPEYLRMTLK</sequence>
<keyword evidence="3" id="KW-0805">Transcription regulation</keyword>
<organism evidence="9">
    <name type="scientific">Cacopsylla melanoneura</name>
    <dbReference type="NCBI Taxonomy" id="428564"/>
    <lineage>
        <taxon>Eukaryota</taxon>
        <taxon>Metazoa</taxon>
        <taxon>Ecdysozoa</taxon>
        <taxon>Arthropoda</taxon>
        <taxon>Hexapoda</taxon>
        <taxon>Insecta</taxon>
        <taxon>Pterygota</taxon>
        <taxon>Neoptera</taxon>
        <taxon>Paraneoptera</taxon>
        <taxon>Hemiptera</taxon>
        <taxon>Sternorrhyncha</taxon>
        <taxon>Psylloidea</taxon>
        <taxon>Psyllidae</taxon>
        <taxon>Psyllinae</taxon>
        <taxon>Cacopsylla</taxon>
    </lineage>
</organism>
<evidence type="ECO:0000256" key="3">
    <source>
        <dbReference type="ARBA" id="ARBA00023015"/>
    </source>
</evidence>
<accession>A0A8D8M3Y5</accession>
<feature type="region of interest" description="Disordered" evidence="6">
    <location>
        <begin position="1"/>
        <end position="21"/>
    </location>
</feature>
<keyword evidence="4" id="KW-0804">Transcription</keyword>
<dbReference type="EMBL" id="HBUF01395591">
    <property type="protein sequence ID" value="CAG6735393.1"/>
    <property type="molecule type" value="Transcribed_RNA"/>
</dbReference>
<dbReference type="EMBL" id="HBUF01226805">
    <property type="protein sequence ID" value="CAG6671759.1"/>
    <property type="molecule type" value="Transcribed_RNA"/>
</dbReference>
<dbReference type="EMBL" id="HBUF01050525">
    <property type="protein sequence ID" value="CAG6621585.1"/>
    <property type="molecule type" value="Transcribed_RNA"/>
</dbReference>
<dbReference type="SUPFAM" id="SSF54160">
    <property type="entry name" value="Chromo domain-like"/>
    <property type="match status" value="1"/>
</dbReference>
<dbReference type="GO" id="GO:0006325">
    <property type="term" value="P:chromatin organization"/>
    <property type="evidence" value="ECO:0007669"/>
    <property type="project" value="UniProtKB-KW"/>
</dbReference>
<feature type="compositionally biased region" description="Basic and acidic residues" evidence="6">
    <location>
        <begin position="77"/>
        <end position="95"/>
    </location>
</feature>
<evidence type="ECO:0000256" key="4">
    <source>
        <dbReference type="ARBA" id="ARBA00023163"/>
    </source>
</evidence>
<evidence type="ECO:0000256" key="1">
    <source>
        <dbReference type="ARBA" id="ARBA00004123"/>
    </source>
</evidence>
<dbReference type="Pfam" id="PF05712">
    <property type="entry name" value="MRG"/>
    <property type="match status" value="1"/>
</dbReference>
<dbReference type="EMBL" id="HBUF01226804">
    <property type="protein sequence ID" value="CAG6671758.1"/>
    <property type="molecule type" value="Transcribed_RNA"/>
</dbReference>
<dbReference type="InterPro" id="IPR053820">
    <property type="entry name" value="MSL3_chromo-like"/>
</dbReference>
<name>A0A8D8M3Y5_9HEMI</name>
<evidence type="ECO:0000313" key="9">
    <source>
        <dbReference type="EMBL" id="CAG6621585.1"/>
    </source>
</evidence>
<dbReference type="CDD" id="cd18983">
    <property type="entry name" value="CBD_MSL3_like"/>
    <property type="match status" value="1"/>
</dbReference>
<dbReference type="Gene3D" id="2.30.30.140">
    <property type="match status" value="1"/>
</dbReference>
<dbReference type="InterPro" id="IPR016197">
    <property type="entry name" value="Chromo-like_dom_sf"/>
</dbReference>
<dbReference type="EMBL" id="HBUF01564448">
    <property type="protein sequence ID" value="CAG6763834.1"/>
    <property type="molecule type" value="Transcribed_RNA"/>
</dbReference>
<dbReference type="AlphaFoldDB" id="A0A8D8M3Y5"/>
<feature type="compositionally biased region" description="Low complexity" evidence="6">
    <location>
        <begin position="7"/>
        <end position="18"/>
    </location>
</feature>
<dbReference type="Pfam" id="PF22732">
    <property type="entry name" value="MSL3_chromo-like"/>
    <property type="match status" value="1"/>
</dbReference>
<dbReference type="InterPro" id="IPR038217">
    <property type="entry name" value="MRG_C_sf"/>
</dbReference>
<dbReference type="PANTHER" id="PTHR10880">
    <property type="entry name" value="MORTALITY FACTOR 4-LIKE PROTEIN"/>
    <property type="match status" value="1"/>
</dbReference>
<dbReference type="InterPro" id="IPR026541">
    <property type="entry name" value="MRG_dom"/>
</dbReference>
<feature type="domain" description="MSL3 chromodomain-like" evidence="8">
    <location>
        <begin position="21"/>
        <end position="90"/>
    </location>
</feature>
<feature type="compositionally biased region" description="Basic and acidic residues" evidence="6">
    <location>
        <begin position="108"/>
        <end position="117"/>
    </location>
</feature>
<dbReference type="PROSITE" id="PS51640">
    <property type="entry name" value="MRG"/>
    <property type="match status" value="1"/>
</dbReference>
<dbReference type="EMBL" id="HBUF01395592">
    <property type="protein sequence ID" value="CAG6735394.1"/>
    <property type="molecule type" value="Transcribed_RNA"/>
</dbReference>